<name>A0A6A6Z1E4_9PEZI</name>
<proteinExistence type="inferred from homology"/>
<evidence type="ECO:0000313" key="3">
    <source>
        <dbReference type="Proteomes" id="UP000504636"/>
    </source>
</evidence>
<dbReference type="OrthoDB" id="2308815at2759"/>
<dbReference type="PANTHER" id="PTHR48229">
    <property type="entry name" value="CAIB/BAIF FAMILY ENZYME (AFU_ORTHOLOGUE AFUA_1G05360)-RELATED"/>
    <property type="match status" value="1"/>
</dbReference>
<gene>
    <name evidence="2 4" type="ORF">BDZ99DRAFT_410249</name>
</gene>
<evidence type="ECO:0000313" key="2">
    <source>
        <dbReference type="EMBL" id="KAF2813995.1"/>
    </source>
</evidence>
<dbReference type="PANTHER" id="PTHR48229:SF1">
    <property type="entry name" value="ALPHA METHYLACYL-COA RACEMASE-RELATED"/>
    <property type="match status" value="1"/>
</dbReference>
<dbReference type="InterPro" id="IPR052985">
    <property type="entry name" value="CoA-trans_III_biosynth/detox"/>
</dbReference>
<dbReference type="AlphaFoldDB" id="A0A6A6Z1E4"/>
<reference evidence="4" key="3">
    <citation type="submission" date="2025-04" db="UniProtKB">
        <authorList>
            <consortium name="RefSeq"/>
        </authorList>
    </citation>
    <scope>IDENTIFICATION</scope>
    <source>
        <strain evidence="4">CBS 304.34</strain>
    </source>
</reference>
<dbReference type="Proteomes" id="UP000504636">
    <property type="component" value="Unplaced"/>
</dbReference>
<protein>
    <submittedName>
        <fullName evidence="2 4">CAIB/BAIF family enzyme</fullName>
    </submittedName>
</protein>
<dbReference type="InterPro" id="IPR023606">
    <property type="entry name" value="CoA-Trfase_III_dom_1_sf"/>
</dbReference>
<dbReference type="RefSeq" id="XP_033580959.1">
    <property type="nucleotide sequence ID" value="XM_033716576.1"/>
</dbReference>
<accession>A0A6A6Z1E4</accession>
<dbReference type="EMBL" id="MU003695">
    <property type="protein sequence ID" value="KAF2813995.1"/>
    <property type="molecule type" value="Genomic_DNA"/>
</dbReference>
<dbReference type="Pfam" id="PF02515">
    <property type="entry name" value="CoA_transf_3"/>
    <property type="match status" value="1"/>
</dbReference>
<dbReference type="GO" id="GO:0003824">
    <property type="term" value="F:catalytic activity"/>
    <property type="evidence" value="ECO:0007669"/>
    <property type="project" value="InterPro"/>
</dbReference>
<dbReference type="InterPro" id="IPR003673">
    <property type="entry name" value="CoA-Trfase_fam_III"/>
</dbReference>
<dbReference type="SUPFAM" id="SSF89796">
    <property type="entry name" value="CoA-transferase family III (CaiB/BaiF)"/>
    <property type="match status" value="2"/>
</dbReference>
<evidence type="ECO:0000313" key="4">
    <source>
        <dbReference type="RefSeq" id="XP_033580959.1"/>
    </source>
</evidence>
<organism evidence="2">
    <name type="scientific">Mytilinidion resinicola</name>
    <dbReference type="NCBI Taxonomy" id="574789"/>
    <lineage>
        <taxon>Eukaryota</taxon>
        <taxon>Fungi</taxon>
        <taxon>Dikarya</taxon>
        <taxon>Ascomycota</taxon>
        <taxon>Pezizomycotina</taxon>
        <taxon>Dothideomycetes</taxon>
        <taxon>Pleosporomycetidae</taxon>
        <taxon>Mytilinidiales</taxon>
        <taxon>Mytilinidiaceae</taxon>
        <taxon>Mytilinidion</taxon>
    </lineage>
</organism>
<reference evidence="4" key="2">
    <citation type="submission" date="2020-04" db="EMBL/GenBank/DDBJ databases">
        <authorList>
            <consortium name="NCBI Genome Project"/>
        </authorList>
    </citation>
    <scope>NUCLEOTIDE SEQUENCE</scope>
    <source>
        <strain evidence="4">CBS 304.34</strain>
    </source>
</reference>
<dbReference type="GeneID" id="54457469"/>
<comment type="similarity">
    <text evidence="1">Belongs to the CoA-transferase III family.</text>
</comment>
<sequence length="550" mass="60537">MIASDYTIQKEAERIFREVLIDGDRLGLPDSVKELASKTTFDATAISEPYIPCPLKFTESSASLWALAATYGNAIAKDRFGVDQSVVVNTDIASLFLTSSALARVDGKNLSDPSIAARYIKYDLGKMFIEPSRRLSTNIYPTKDGRWYHTHGSMNADKVLTMLGLPLHDGEKDEKKVIDRFCAKVKEFDSEYLDVLENDHFRQAGTICLTPEEYKKSPQGKAVGDDPLFLLEQSSQDTLPPVPWPKNASNTFRPLEGIKIIDISRVIAAPTVTKLAALFGATVVRVSCDFQPDMGPLLVDGNLGKRDVSLNLKSNEGRQALEKLLEEADVILDGYRPGALEKLGFGPTYVHELAKQRGKGIVYVRENCYGWKGPFANRSGWQQISDCVTGVSYLQGQFLGLDEPIVPLLPNSDYQTGVTGLIAILHGLNGRVTTGGNFLASISLNQFNSHLLSLGTYSSSIQSALRAQHADLHLRHYDDMINLVSKTLKSLFGAVPHLLKPTYFDSIKSNLGGEKEEDLTHVKSVATFSETKLGYDVGSCFLGQYEAVWP</sequence>
<evidence type="ECO:0000256" key="1">
    <source>
        <dbReference type="ARBA" id="ARBA00008383"/>
    </source>
</evidence>
<reference evidence="2 4" key="1">
    <citation type="journal article" date="2020" name="Stud. Mycol.">
        <title>101 Dothideomycetes genomes: a test case for predicting lifestyles and emergence of pathogens.</title>
        <authorList>
            <person name="Haridas S."/>
            <person name="Albert R."/>
            <person name="Binder M."/>
            <person name="Bloem J."/>
            <person name="Labutti K."/>
            <person name="Salamov A."/>
            <person name="Andreopoulos B."/>
            <person name="Baker S."/>
            <person name="Barry K."/>
            <person name="Bills G."/>
            <person name="Bluhm B."/>
            <person name="Cannon C."/>
            <person name="Castanera R."/>
            <person name="Culley D."/>
            <person name="Daum C."/>
            <person name="Ezra D."/>
            <person name="Gonzalez J."/>
            <person name="Henrissat B."/>
            <person name="Kuo A."/>
            <person name="Liang C."/>
            <person name="Lipzen A."/>
            <person name="Lutzoni F."/>
            <person name="Magnuson J."/>
            <person name="Mondo S."/>
            <person name="Nolan M."/>
            <person name="Ohm R."/>
            <person name="Pangilinan J."/>
            <person name="Park H.-J."/>
            <person name="Ramirez L."/>
            <person name="Alfaro M."/>
            <person name="Sun H."/>
            <person name="Tritt A."/>
            <person name="Yoshinaga Y."/>
            <person name="Zwiers L.-H."/>
            <person name="Turgeon B."/>
            <person name="Goodwin S."/>
            <person name="Spatafora J."/>
            <person name="Crous P."/>
            <person name="Grigoriev I."/>
        </authorList>
    </citation>
    <scope>NUCLEOTIDE SEQUENCE</scope>
    <source>
        <strain evidence="2 4">CBS 304.34</strain>
    </source>
</reference>
<dbReference type="Gene3D" id="3.40.50.10540">
    <property type="entry name" value="Crotonobetainyl-coa:carnitine coa-transferase, domain 1"/>
    <property type="match status" value="1"/>
</dbReference>
<keyword evidence="3" id="KW-1185">Reference proteome</keyword>